<dbReference type="GO" id="GO:0008270">
    <property type="term" value="F:zinc ion binding"/>
    <property type="evidence" value="ECO:0007669"/>
    <property type="project" value="UniProtKB-KW"/>
</dbReference>
<feature type="compositionally biased region" description="Polar residues" evidence="4">
    <location>
        <begin position="337"/>
        <end position="351"/>
    </location>
</feature>
<dbReference type="GO" id="GO:0005829">
    <property type="term" value="C:cytosol"/>
    <property type="evidence" value="ECO:0007669"/>
    <property type="project" value="TreeGrafter"/>
</dbReference>
<evidence type="ECO:0000256" key="3">
    <source>
        <dbReference type="ARBA" id="ARBA00022833"/>
    </source>
</evidence>
<dbReference type="GO" id="GO:0005654">
    <property type="term" value="C:nucleoplasm"/>
    <property type="evidence" value="ECO:0007669"/>
    <property type="project" value="TreeGrafter"/>
</dbReference>
<dbReference type="Pfam" id="PF05253">
    <property type="entry name" value="zf-U11-48K"/>
    <property type="match status" value="1"/>
</dbReference>
<feature type="domain" description="CHHC U11-48K-type" evidence="5">
    <location>
        <begin position="53"/>
        <end position="72"/>
    </location>
</feature>
<dbReference type="GO" id="GO:0005689">
    <property type="term" value="C:U12-type spliceosomal complex"/>
    <property type="evidence" value="ECO:0007669"/>
    <property type="project" value="TreeGrafter"/>
</dbReference>
<dbReference type="PANTHER" id="PTHR21402">
    <property type="entry name" value="GAMETOCYTE SPECIFIC FACTOR 1-RELATED"/>
    <property type="match status" value="1"/>
</dbReference>
<sequence>MVTTVNEDLLKQRKTYITDLDEYLKGCEDDLGKLFERVQWTPQHFFEQDSEKVPCSYNVNHRLPRNSLEKHEHCCKWLQLGYKSEELANVPESSSFFYEKTNIMTIKLEKSNIQSILKEFHRNNGTMSVNYEREVPQTLEIQQRDYSVDERRAMYDYVVRVAKEFQRMQSLPEDTLLTTDFETLIKKAAKGKELNEPSSETEKWAAMRDYKRRRQSYRAKNVHITKKTYTEIIREVIHNQVELLQTLLKDSSEVESTEVQSSKRNDRHSHSSSRREDDRERSRKSKSDNKKSSHEKHEARHRDGEKSSRGSSEYKHRDKNTSDIRKESRKSDKNDSEISSAPKNVSLTESKSSIKDMQEVREDTSRGCEQTRETTVISDHVLPESRYSLKRPLSADDDTEDTEDAGLKHKQKHKKSKKHKKHKHRSEKHDK</sequence>
<evidence type="ECO:0000313" key="6">
    <source>
        <dbReference type="EMBL" id="KOF87213.1"/>
    </source>
</evidence>
<keyword evidence="3" id="KW-0862">Zinc</keyword>
<dbReference type="STRING" id="37653.A0A0L8HD42"/>
<organism evidence="6">
    <name type="scientific">Octopus bimaculoides</name>
    <name type="common">California two-spotted octopus</name>
    <dbReference type="NCBI Taxonomy" id="37653"/>
    <lineage>
        <taxon>Eukaryota</taxon>
        <taxon>Metazoa</taxon>
        <taxon>Spiralia</taxon>
        <taxon>Lophotrochozoa</taxon>
        <taxon>Mollusca</taxon>
        <taxon>Cephalopoda</taxon>
        <taxon>Coleoidea</taxon>
        <taxon>Octopodiformes</taxon>
        <taxon>Octopoda</taxon>
        <taxon>Incirrata</taxon>
        <taxon>Octopodidae</taxon>
        <taxon>Octopus</taxon>
    </lineage>
</organism>
<dbReference type="PANTHER" id="PTHR21402:SF10">
    <property type="entry name" value="U11_U12 SMALL NUCLEAR RIBONUCLEOPROTEIN 48 KDA PROTEIN"/>
    <property type="match status" value="1"/>
</dbReference>
<evidence type="ECO:0000259" key="5">
    <source>
        <dbReference type="Pfam" id="PF05253"/>
    </source>
</evidence>
<dbReference type="InterPro" id="IPR051591">
    <property type="entry name" value="UPF0224_FAM112_RNA_Proc"/>
</dbReference>
<reference evidence="6" key="1">
    <citation type="submission" date="2015-07" db="EMBL/GenBank/DDBJ databases">
        <title>MeaNS - Measles Nucleotide Surveillance Program.</title>
        <authorList>
            <person name="Tran T."/>
            <person name="Druce J."/>
        </authorList>
    </citation>
    <scope>NUCLEOTIDE SEQUENCE</scope>
    <source>
        <strain evidence="6">UCB-OBI-ISO-001</strain>
        <tissue evidence="6">Gonad</tissue>
    </source>
</reference>
<evidence type="ECO:0000256" key="2">
    <source>
        <dbReference type="ARBA" id="ARBA00022771"/>
    </source>
</evidence>
<accession>A0A0L8HD42</accession>
<feature type="compositionally biased region" description="Acidic residues" evidence="4">
    <location>
        <begin position="395"/>
        <end position="404"/>
    </location>
</feature>
<evidence type="ECO:0000256" key="4">
    <source>
        <dbReference type="SAM" id="MobiDB-lite"/>
    </source>
</evidence>
<feature type="compositionally biased region" description="Basic and acidic residues" evidence="4">
    <location>
        <begin position="273"/>
        <end position="336"/>
    </location>
</feature>
<dbReference type="OrthoDB" id="69229at2759"/>
<dbReference type="KEGG" id="obi:106871404"/>
<feature type="compositionally biased region" description="Basic residues" evidence="4">
    <location>
        <begin position="408"/>
        <end position="431"/>
    </location>
</feature>
<dbReference type="OMA" id="QEPMEQC"/>
<feature type="region of interest" description="Disordered" evidence="4">
    <location>
        <begin position="251"/>
        <end position="431"/>
    </location>
</feature>
<name>A0A0L8HD42_OCTBM</name>
<gene>
    <name evidence="6" type="ORF">OCBIM_22017222mg</name>
</gene>
<keyword evidence="2" id="KW-0863">Zinc-finger</keyword>
<feature type="compositionally biased region" description="Basic and acidic residues" evidence="4">
    <location>
        <begin position="352"/>
        <end position="372"/>
    </location>
</feature>
<protein>
    <recommendedName>
        <fullName evidence="5">CHHC U11-48K-type domain-containing protein</fullName>
    </recommendedName>
</protein>
<dbReference type="InterPro" id="IPR022776">
    <property type="entry name" value="TRM13/UPF0224_CHHC_Znf_dom"/>
</dbReference>
<dbReference type="EMBL" id="KQ418469">
    <property type="protein sequence ID" value="KOF87213.1"/>
    <property type="molecule type" value="Genomic_DNA"/>
</dbReference>
<keyword evidence="1" id="KW-0479">Metal-binding</keyword>
<proteinExistence type="predicted"/>
<evidence type="ECO:0000256" key="1">
    <source>
        <dbReference type="ARBA" id="ARBA00022723"/>
    </source>
</evidence>
<dbReference type="AlphaFoldDB" id="A0A0L8HD42"/>